<gene>
    <name evidence="1" type="ORF">SDC9_89617</name>
</gene>
<comment type="caution">
    <text evidence="1">The sequence shown here is derived from an EMBL/GenBank/DDBJ whole genome shotgun (WGS) entry which is preliminary data.</text>
</comment>
<sequence>MVELLVSEQNVADPESLILLILYIQHIRLRALGVCCPQALVMPALVVADHRIGNLQDILRRSVVLFELDGPGSWVQGGKAEDIVYCFWRSFQVVA</sequence>
<dbReference type="EMBL" id="VSSQ01009918">
    <property type="protein sequence ID" value="MPM42945.1"/>
    <property type="molecule type" value="Genomic_DNA"/>
</dbReference>
<dbReference type="AlphaFoldDB" id="A0A644ZPX9"/>
<protein>
    <submittedName>
        <fullName evidence="1">Uncharacterized protein</fullName>
    </submittedName>
</protein>
<name>A0A644ZPX9_9ZZZZ</name>
<accession>A0A644ZPX9</accession>
<evidence type="ECO:0000313" key="1">
    <source>
        <dbReference type="EMBL" id="MPM42945.1"/>
    </source>
</evidence>
<proteinExistence type="predicted"/>
<reference evidence="1" key="1">
    <citation type="submission" date="2019-08" db="EMBL/GenBank/DDBJ databases">
        <authorList>
            <person name="Kucharzyk K."/>
            <person name="Murdoch R.W."/>
            <person name="Higgins S."/>
            <person name="Loffler F."/>
        </authorList>
    </citation>
    <scope>NUCLEOTIDE SEQUENCE</scope>
</reference>
<organism evidence="1">
    <name type="scientific">bioreactor metagenome</name>
    <dbReference type="NCBI Taxonomy" id="1076179"/>
    <lineage>
        <taxon>unclassified sequences</taxon>
        <taxon>metagenomes</taxon>
        <taxon>ecological metagenomes</taxon>
    </lineage>
</organism>